<evidence type="ECO:0000313" key="3">
    <source>
        <dbReference type="EMBL" id="QHJ13413.1"/>
    </source>
</evidence>
<dbReference type="AlphaFoldDB" id="A0A857JNI1"/>
<evidence type="ECO:0000256" key="2">
    <source>
        <dbReference type="SAM" id="SignalP"/>
    </source>
</evidence>
<keyword evidence="1" id="KW-1133">Transmembrane helix</keyword>
<proteinExistence type="predicted"/>
<feature type="chain" id="PRO_5032830672" description="PEP-CTERM protein-sorting domain-containing protein" evidence="2">
    <location>
        <begin position="28"/>
        <end position="273"/>
    </location>
</feature>
<protein>
    <recommendedName>
        <fullName evidence="5">PEP-CTERM protein-sorting domain-containing protein</fullName>
    </recommendedName>
</protein>
<gene>
    <name evidence="3" type="ORF">FX988_03674</name>
</gene>
<reference evidence="3 4" key="1">
    <citation type="submission" date="2019-12" db="EMBL/GenBank/DDBJ databases">
        <title>Genome sequencing and assembly of endphytes of Porphyra tenera.</title>
        <authorList>
            <person name="Park J.M."/>
            <person name="Shin R."/>
            <person name="Jo S.H."/>
        </authorList>
    </citation>
    <scope>NUCLEOTIDE SEQUENCE [LARGE SCALE GENOMIC DNA]</scope>
    <source>
        <strain evidence="3 4">GPM4</strain>
    </source>
</reference>
<feature type="signal peptide" evidence="2">
    <location>
        <begin position="1"/>
        <end position="27"/>
    </location>
</feature>
<keyword evidence="4" id="KW-1185">Reference proteome</keyword>
<evidence type="ECO:0000313" key="4">
    <source>
        <dbReference type="Proteomes" id="UP000464524"/>
    </source>
</evidence>
<dbReference type="Proteomes" id="UP000464524">
    <property type="component" value="Chromosome"/>
</dbReference>
<accession>A0A857JNI1</accession>
<keyword evidence="1" id="KW-0472">Membrane</keyword>
<name>A0A857JNI1_9ALTE</name>
<evidence type="ECO:0000256" key="1">
    <source>
        <dbReference type="SAM" id="Phobius"/>
    </source>
</evidence>
<keyword evidence="2" id="KW-0732">Signal</keyword>
<dbReference type="RefSeq" id="WP_013753123.1">
    <property type="nucleotide sequence ID" value="NZ_CP047656.1"/>
</dbReference>
<dbReference type="EMBL" id="CP047656">
    <property type="protein sequence ID" value="QHJ13413.1"/>
    <property type="molecule type" value="Genomic_DNA"/>
</dbReference>
<feature type="transmembrane region" description="Helical" evidence="1">
    <location>
        <begin position="249"/>
        <end position="267"/>
    </location>
</feature>
<keyword evidence="1" id="KW-0812">Transmembrane</keyword>
<evidence type="ECO:0008006" key="5">
    <source>
        <dbReference type="Google" id="ProtNLM"/>
    </source>
</evidence>
<sequence>MKNFFSSKKFVSTAALLAIVASSQVSAASISFGGVAAGDDSGLTSEFLADPSHAMNDGANGFFVETFDVATAVDGAGPGDTQYNAAGAAGAGCAVNGTGSGIVITSSTNGFGVRNDDVNNGAAAPANDNTCYGHTPAIGGDLPAWVEIDYSAFLASQGDFGITYLGFYWGSIDEYNTFSFFSGDDLVTEIDGETLTNAANAGNQTDPATNRYVNIDFSFADAFDRVRISTTGIAGEFDNIVIGLASRPVPAPAGLAFLGLGLLGLSFSRKFKK</sequence>
<dbReference type="KEGG" id="pmes:FX988_03674"/>
<dbReference type="OrthoDB" id="8558695at2"/>
<organism evidence="3 4">
    <name type="scientific">Paraglaciecola mesophila</name>
    <dbReference type="NCBI Taxonomy" id="197222"/>
    <lineage>
        <taxon>Bacteria</taxon>
        <taxon>Pseudomonadati</taxon>
        <taxon>Pseudomonadota</taxon>
        <taxon>Gammaproteobacteria</taxon>
        <taxon>Alteromonadales</taxon>
        <taxon>Alteromonadaceae</taxon>
        <taxon>Paraglaciecola</taxon>
    </lineage>
</organism>